<evidence type="ECO:0000259" key="2">
    <source>
        <dbReference type="Pfam" id="PF16507"/>
    </source>
</evidence>
<dbReference type="Proteomes" id="UP000320762">
    <property type="component" value="Unassembled WGS sequence"/>
</dbReference>
<dbReference type="STRING" id="97359.A0A550C5N7"/>
<name>A0A550C5N7_9AGAR</name>
<evidence type="ECO:0000313" key="5">
    <source>
        <dbReference type="Proteomes" id="UP000320762"/>
    </source>
</evidence>
<dbReference type="InterPro" id="IPR016024">
    <property type="entry name" value="ARM-type_fold"/>
</dbReference>
<keyword evidence="5" id="KW-1185">Reference proteome</keyword>
<dbReference type="InterPro" id="IPR032430">
    <property type="entry name" value="Blm10_mid"/>
</dbReference>
<proteinExistence type="predicted"/>
<dbReference type="GO" id="GO:0070628">
    <property type="term" value="F:proteasome binding"/>
    <property type="evidence" value="ECO:0007669"/>
    <property type="project" value="InterPro"/>
</dbReference>
<dbReference type="GO" id="GO:0016504">
    <property type="term" value="F:peptidase activator activity"/>
    <property type="evidence" value="ECO:0007669"/>
    <property type="project" value="InterPro"/>
</dbReference>
<dbReference type="EMBL" id="VDMD01000023">
    <property type="protein sequence ID" value="TRM60121.1"/>
    <property type="molecule type" value="Genomic_DNA"/>
</dbReference>
<sequence length="1575" mass="179504">MTPPVPDILGLTLRDRLHISVDRPHINSDRPPANGEYNNGDVREDSQSLPATPPEQGEERYIRKLKIYAKNLPYSIEPESKMMEILDFILLRITQCVEAKDYDVGLVQWDSLLSYWMMLKYPIPKEKRIRLAQLYYHLCTIPGMSTSNIAFCADAFKALTRSKKKLSVEDMRLPWKPVFDILSKDLFLARRQFEYTQLSWCMGYLASHSRRFYHPAAIEEMLSTFVPLLNNTNLNSILWSQYALLTFLPESHPQAYLPMLFRHWESVNSYLYDERMLEFTSKLSVMHLDPTKSDPRKITDIPDDARSEGEARPKWAHDEPDDNYAWSGIFKDVGIFTEHQWNWLMCKTLVSMEIPLADAGSLTTGPQADNQAAFEIDRLPKAGWRIPSLARIIIYSMAPDSMPSPASNMPTPLFSPMPSGMNTPQVQQSTLKEFLSAPLGKGHSTSRGRTYLAGSKALDSLVTLIASVESFFHPTNSGAWTVDLSAFVKYVAYEFNKRWHEEHQPDCKTPTNRRLTRSMKRELVKSIRTVALLAMFSSDPKVVANIQSCLKSLSVMEPDLILHPILDRAVPSLEAVVETQRTISIIKALGAIAPAIVCRDVYYPGAKFLVPLLQLLIPGIDLNDPSKTLCTTGFLMEIAQYIKIADLTAGEPANADDVVPTMPHNPGGGLTLPAFDTDLTISDLTPRLSNEEEDALLKASTQDFADWIANLVRRVIMLLENLPEEGVNGSAGGELEVQVVDAVAGAFSQICVHLSDALFDMVLNMVYEYASQNVRSNAVRAVHQLVECIANADPEKTIKRFLPLCERNIHLELENGAASLRTTNSSRPLPSDATLHWNLAILRGTVYNDGKVIIKHRDTLLSMVKLLSSHCFSKRSYAWTGKFLTSMLITLSHTYPLENKFVNPDEWSSEEFEKTHYQHWGKMYSSEDVTVSWHTPDEEEIDFVLQIFREVVEPTLASLEQLLEPGIMRDAVWRNDFCRHLSLVRSAFSGTPTLLQEYISEEEAEAGKQDTDILNEIPEMIANLEPCNAGFCLTDPEDSRYQYVMSLKRRFGSLLHSASTSLRQQGEENTVDAVLILVRSIRSFMLEYGDSRDSFYVNEDQYASEQNVARQYANQKVWPRAVFVRRARYYHSARLRWNSIERAKRATENVLIDDLVEWSLWNYPIIRQAAQGILDAINGTFDGVRKRALPVLFKALEPGTEDDRMKGALWTLNMSAFGKYAVGEPTLACDFWNALFRSQWNEKPSIQEAISVVADNALNSFIEPCFLVYDVPTPAVDQAVNALKDILDNVPKDASLTIRCKENRMRRVNLQERTAERITNMVLEIGQSSKTHWRYLIVAMRVLRTLVRRDAPLTRGQITFFLEQCHDDHPTVRYYAQRAVMKGLRNIKLRTLCKTSTDLSAIVKRQLLDAYRDKRVDLSKGDDQPKLWMRTRIDQLLEDEPFKFMKPVLVDLLAKKDKNKQRAAAELLAGLIGGSKNWPGQKQKMLWDWLAPQVPAILGSNVQTDTIMVWTTFLEYIFYKKDPRRLQPFVDFLLKEFKVVDFHAEMSLDALKVLSIFRAFYEELNWNLRHGQTKC</sequence>
<dbReference type="GO" id="GO:0005634">
    <property type="term" value="C:nucleus"/>
    <property type="evidence" value="ECO:0007669"/>
    <property type="project" value="TreeGrafter"/>
</dbReference>
<evidence type="ECO:0000313" key="4">
    <source>
        <dbReference type="EMBL" id="TRM60121.1"/>
    </source>
</evidence>
<dbReference type="Pfam" id="PF16507">
    <property type="entry name" value="HEAT_PSME4_mid"/>
    <property type="match status" value="1"/>
</dbReference>
<dbReference type="OrthoDB" id="17907at2759"/>
<feature type="domain" description="Proteasome activator Blm10 middle HEAT repeats region" evidence="2">
    <location>
        <begin position="461"/>
        <end position="995"/>
    </location>
</feature>
<accession>A0A550C5N7</accession>
<dbReference type="InterPro" id="IPR055455">
    <property type="entry name" value="HEAT_PSME4"/>
</dbReference>
<evidence type="ECO:0000259" key="3">
    <source>
        <dbReference type="Pfam" id="PF23096"/>
    </source>
</evidence>
<feature type="domain" description="Proteasome activator complex subunit 4-like HEAT repeat-like" evidence="3">
    <location>
        <begin position="1440"/>
        <end position="1541"/>
    </location>
</feature>
<dbReference type="PANTHER" id="PTHR32170">
    <property type="entry name" value="PROTEASOME ACTIVATOR COMPLEX SUBUNIT 4"/>
    <property type="match status" value="1"/>
</dbReference>
<dbReference type="PANTHER" id="PTHR32170:SF3">
    <property type="entry name" value="PROTEASOME ACTIVATOR COMPLEX SUBUNIT 4"/>
    <property type="match status" value="1"/>
</dbReference>
<evidence type="ECO:0000256" key="1">
    <source>
        <dbReference type="SAM" id="MobiDB-lite"/>
    </source>
</evidence>
<comment type="caution">
    <text evidence="4">The sequence shown here is derived from an EMBL/GenBank/DDBJ whole genome shotgun (WGS) entry which is preliminary data.</text>
</comment>
<organism evidence="4 5">
    <name type="scientific">Schizophyllum amplum</name>
    <dbReference type="NCBI Taxonomy" id="97359"/>
    <lineage>
        <taxon>Eukaryota</taxon>
        <taxon>Fungi</taxon>
        <taxon>Dikarya</taxon>
        <taxon>Basidiomycota</taxon>
        <taxon>Agaricomycotina</taxon>
        <taxon>Agaricomycetes</taxon>
        <taxon>Agaricomycetidae</taxon>
        <taxon>Agaricales</taxon>
        <taxon>Schizophyllaceae</taxon>
        <taxon>Schizophyllum</taxon>
    </lineage>
</organism>
<reference evidence="4 5" key="1">
    <citation type="journal article" date="2019" name="New Phytol.">
        <title>Comparative genomics reveals unique wood-decay strategies and fruiting body development in the Schizophyllaceae.</title>
        <authorList>
            <person name="Almasi E."/>
            <person name="Sahu N."/>
            <person name="Krizsan K."/>
            <person name="Balint B."/>
            <person name="Kovacs G.M."/>
            <person name="Kiss B."/>
            <person name="Cseklye J."/>
            <person name="Drula E."/>
            <person name="Henrissat B."/>
            <person name="Nagy I."/>
            <person name="Chovatia M."/>
            <person name="Adam C."/>
            <person name="LaButti K."/>
            <person name="Lipzen A."/>
            <person name="Riley R."/>
            <person name="Grigoriev I.V."/>
            <person name="Nagy L.G."/>
        </authorList>
    </citation>
    <scope>NUCLEOTIDE SEQUENCE [LARGE SCALE GENOMIC DNA]</scope>
    <source>
        <strain evidence="4 5">NL-1724</strain>
    </source>
</reference>
<feature type="region of interest" description="Disordered" evidence="1">
    <location>
        <begin position="296"/>
        <end position="316"/>
    </location>
</feature>
<dbReference type="GO" id="GO:0005829">
    <property type="term" value="C:cytosol"/>
    <property type="evidence" value="ECO:0007669"/>
    <property type="project" value="TreeGrafter"/>
</dbReference>
<dbReference type="Pfam" id="PF23096">
    <property type="entry name" value="HEAT_PSME4"/>
    <property type="match status" value="1"/>
</dbReference>
<feature type="region of interest" description="Disordered" evidence="1">
    <location>
        <begin position="22"/>
        <end position="57"/>
    </location>
</feature>
<protein>
    <submittedName>
        <fullName evidence="4">Uncharacterized protein</fullName>
    </submittedName>
</protein>
<dbReference type="InterPro" id="IPR035309">
    <property type="entry name" value="PSME4"/>
</dbReference>
<dbReference type="SUPFAM" id="SSF48371">
    <property type="entry name" value="ARM repeat"/>
    <property type="match status" value="1"/>
</dbReference>
<gene>
    <name evidence="4" type="ORF">BD626DRAFT_571905</name>
</gene>
<dbReference type="GO" id="GO:0010499">
    <property type="term" value="P:proteasomal ubiquitin-independent protein catabolic process"/>
    <property type="evidence" value="ECO:0007669"/>
    <property type="project" value="TreeGrafter"/>
</dbReference>